<keyword evidence="4" id="KW-0418">Kinase</keyword>
<evidence type="ECO:0000313" key="4">
    <source>
        <dbReference type="EMBL" id="CDW79645.1"/>
    </source>
</evidence>
<comment type="subunit">
    <text evidence="2">Tetramer of two alpha and two beta subunits.</text>
</comment>
<dbReference type="FunFam" id="2.20.25.20:FF:000001">
    <property type="entry name" value="Casein kinase II subunit beta"/>
    <property type="match status" value="1"/>
</dbReference>
<feature type="region of interest" description="Disordered" evidence="3">
    <location>
        <begin position="1"/>
        <end position="44"/>
    </location>
</feature>
<evidence type="ECO:0000256" key="1">
    <source>
        <dbReference type="ARBA" id="ARBA00006941"/>
    </source>
</evidence>
<dbReference type="Gene3D" id="2.20.25.20">
    <property type="match status" value="1"/>
</dbReference>
<dbReference type="AlphaFoldDB" id="A0A078ABG6"/>
<feature type="region of interest" description="Disordered" evidence="3">
    <location>
        <begin position="340"/>
        <end position="376"/>
    </location>
</feature>
<dbReference type="FunCoup" id="A0A078ABG6">
    <property type="interactions" value="30"/>
</dbReference>
<protein>
    <recommendedName>
        <fullName evidence="2">Casein kinase II subunit beta</fullName>
        <shortName evidence="2">CK II beta</shortName>
    </recommendedName>
</protein>
<feature type="compositionally biased region" description="Basic residues" evidence="3">
    <location>
        <begin position="364"/>
        <end position="376"/>
    </location>
</feature>
<dbReference type="OrthoDB" id="3971593at2759"/>
<dbReference type="Proteomes" id="UP000039865">
    <property type="component" value="Unassembled WGS sequence"/>
</dbReference>
<evidence type="ECO:0000313" key="5">
    <source>
        <dbReference type="Proteomes" id="UP000039865"/>
    </source>
</evidence>
<dbReference type="SMART" id="SM01085">
    <property type="entry name" value="CK_II_beta"/>
    <property type="match status" value="1"/>
</dbReference>
<dbReference type="GO" id="GO:0019887">
    <property type="term" value="F:protein kinase regulator activity"/>
    <property type="evidence" value="ECO:0007669"/>
    <property type="project" value="InterPro"/>
</dbReference>
<dbReference type="SUPFAM" id="SSF57798">
    <property type="entry name" value="Casein kinase II beta subunit"/>
    <property type="match status" value="1"/>
</dbReference>
<proteinExistence type="inferred from homology"/>
<evidence type="ECO:0000256" key="2">
    <source>
        <dbReference type="RuleBase" id="RU361268"/>
    </source>
</evidence>
<dbReference type="InParanoid" id="A0A078ABG6"/>
<feature type="compositionally biased region" description="Basic and acidic residues" evidence="3">
    <location>
        <begin position="347"/>
        <end position="356"/>
    </location>
</feature>
<dbReference type="PANTHER" id="PTHR11740:SF0">
    <property type="entry name" value="CASEIN KINASE II SUBUNIT BETA"/>
    <property type="match status" value="1"/>
</dbReference>
<dbReference type="OMA" id="CCEECFL"/>
<evidence type="ECO:0000256" key="3">
    <source>
        <dbReference type="SAM" id="MobiDB-lite"/>
    </source>
</evidence>
<feature type="compositionally biased region" description="Basic and acidic residues" evidence="3">
    <location>
        <begin position="1"/>
        <end position="12"/>
    </location>
</feature>
<dbReference type="EMBL" id="CCKQ01008204">
    <property type="protein sequence ID" value="CDW79645.1"/>
    <property type="molecule type" value="Genomic_DNA"/>
</dbReference>
<comment type="similarity">
    <text evidence="1 2">Belongs to the casein kinase 2 subunit beta family.</text>
</comment>
<reference evidence="4 5" key="1">
    <citation type="submission" date="2014-06" db="EMBL/GenBank/DDBJ databases">
        <authorList>
            <person name="Swart Estienne"/>
        </authorList>
    </citation>
    <scope>NUCLEOTIDE SEQUENCE [LARGE SCALE GENOMIC DNA]</scope>
    <source>
        <strain evidence="4 5">130c</strain>
    </source>
</reference>
<dbReference type="PANTHER" id="PTHR11740">
    <property type="entry name" value="CASEIN KINASE II SUBUNIT BETA"/>
    <property type="match status" value="1"/>
</dbReference>
<feature type="compositionally biased region" description="Acidic residues" evidence="3">
    <location>
        <begin position="26"/>
        <end position="44"/>
    </location>
</feature>
<dbReference type="PROSITE" id="PS01101">
    <property type="entry name" value="CK2_BETA"/>
    <property type="match status" value="1"/>
</dbReference>
<keyword evidence="5" id="KW-1185">Reference proteome</keyword>
<organism evidence="4 5">
    <name type="scientific">Stylonychia lemnae</name>
    <name type="common">Ciliate</name>
    <dbReference type="NCBI Taxonomy" id="5949"/>
    <lineage>
        <taxon>Eukaryota</taxon>
        <taxon>Sar</taxon>
        <taxon>Alveolata</taxon>
        <taxon>Ciliophora</taxon>
        <taxon>Intramacronucleata</taxon>
        <taxon>Spirotrichea</taxon>
        <taxon>Stichotrichia</taxon>
        <taxon>Sporadotrichida</taxon>
        <taxon>Oxytrichidae</taxon>
        <taxon>Stylonychinae</taxon>
        <taxon>Stylonychia</taxon>
    </lineage>
</organism>
<keyword evidence="4" id="KW-0808">Transferase</keyword>
<accession>A0A078ABG6</accession>
<dbReference type="InterPro" id="IPR016149">
    <property type="entry name" value="Casein_kin_II_reg-sub_N"/>
</dbReference>
<dbReference type="InterPro" id="IPR035991">
    <property type="entry name" value="Casein_kinase_II_beta-like"/>
</dbReference>
<dbReference type="GO" id="GO:0016301">
    <property type="term" value="F:kinase activity"/>
    <property type="evidence" value="ECO:0007669"/>
    <property type="project" value="UniProtKB-KW"/>
</dbReference>
<sequence>MEDQKDINKYDDGGSLDDYNDSREGGDEEDDFEDDEDDDQEILNEEEQMFLQQQIENEFMQPGGEDDSDDGLVLAGEGTAGIPPFNQMNIADPNLDINFQKLNSIKQFSGWIQWFISLQDHDFLLEIDRDFITDKMNLLKIRDHFPIKDRYKECMRLLLSAKVPNEEDLQNQKFLELNQDTSDLYCIIHNRYVQSPIGLAKIYSRYLQSGYGTCPRALCDRQKVLPLGLSDKLRTSRVKVYCPCCEECFLPKYQNINLDGFFFGSALPHIFMKSYPQAIILPPKVYYYQPKIFGFKVFGKRGSKYYKPATGAIKYIEDQESIDQLVTSFKEEFQKQRQQQLRLNLNSKEESKHIESGKAQQSSRGKKKSKKQQQNQ</sequence>
<dbReference type="PRINTS" id="PR00472">
    <property type="entry name" value="CASNKINASEII"/>
</dbReference>
<dbReference type="GO" id="GO:0005737">
    <property type="term" value="C:cytoplasm"/>
    <property type="evidence" value="ECO:0007669"/>
    <property type="project" value="TreeGrafter"/>
</dbReference>
<gene>
    <name evidence="4" type="primary">Contig16117.g17173</name>
    <name evidence="4" type="ORF">STYLEM_8636</name>
</gene>
<dbReference type="Pfam" id="PF01214">
    <property type="entry name" value="CK_II_beta"/>
    <property type="match status" value="1"/>
</dbReference>
<dbReference type="InterPro" id="IPR000704">
    <property type="entry name" value="Casein_kinase_II_reg-sub"/>
</dbReference>
<dbReference type="Gene3D" id="1.10.1820.10">
    <property type="entry name" value="protein kinase ck2 holoenzyme, chain C, domain 1"/>
    <property type="match status" value="1"/>
</dbReference>
<dbReference type="GO" id="GO:0005956">
    <property type="term" value="C:protein kinase CK2 complex"/>
    <property type="evidence" value="ECO:0007669"/>
    <property type="project" value="UniProtKB-UniRule"/>
</dbReference>
<name>A0A078ABG6_STYLE</name>